<dbReference type="SMART" id="SM00345">
    <property type="entry name" value="HTH_GNTR"/>
    <property type="match status" value="1"/>
</dbReference>
<evidence type="ECO:0000313" key="5">
    <source>
        <dbReference type="EMBL" id="SFO14275.1"/>
    </source>
</evidence>
<dbReference type="Gene3D" id="1.10.10.10">
    <property type="entry name" value="Winged helix-like DNA-binding domain superfamily/Winged helix DNA-binding domain"/>
    <property type="match status" value="1"/>
</dbReference>
<dbReference type="SUPFAM" id="SSF48008">
    <property type="entry name" value="GntR ligand-binding domain-like"/>
    <property type="match status" value="1"/>
</dbReference>
<evidence type="ECO:0000313" key="6">
    <source>
        <dbReference type="Proteomes" id="UP000198599"/>
    </source>
</evidence>
<keyword evidence="6" id="KW-1185">Reference proteome</keyword>
<reference evidence="6" key="1">
    <citation type="submission" date="2016-10" db="EMBL/GenBank/DDBJ databases">
        <authorList>
            <person name="Varghese N."/>
            <person name="Submissions S."/>
        </authorList>
    </citation>
    <scope>NUCLEOTIDE SEQUENCE [LARGE SCALE GENOMIC DNA]</scope>
    <source>
        <strain evidence="6">DSM 28463</strain>
    </source>
</reference>
<proteinExistence type="predicted"/>
<dbReference type="Pfam" id="PF07729">
    <property type="entry name" value="FCD"/>
    <property type="match status" value="1"/>
</dbReference>
<protein>
    <submittedName>
        <fullName evidence="5">Transcriptional regulator, GntR family</fullName>
    </submittedName>
</protein>
<name>A0A1I5ERY1_9RHOB</name>
<evidence type="ECO:0000256" key="1">
    <source>
        <dbReference type="ARBA" id="ARBA00023015"/>
    </source>
</evidence>
<dbReference type="Gene3D" id="1.20.120.530">
    <property type="entry name" value="GntR ligand-binding domain-like"/>
    <property type="match status" value="1"/>
</dbReference>
<dbReference type="SMART" id="SM00895">
    <property type="entry name" value="FCD"/>
    <property type="match status" value="1"/>
</dbReference>
<dbReference type="EMBL" id="FOVP01000017">
    <property type="protein sequence ID" value="SFO14275.1"/>
    <property type="molecule type" value="Genomic_DNA"/>
</dbReference>
<evidence type="ECO:0000256" key="3">
    <source>
        <dbReference type="ARBA" id="ARBA00023163"/>
    </source>
</evidence>
<keyword evidence="2" id="KW-0238">DNA-binding</keyword>
<dbReference type="InterPro" id="IPR011711">
    <property type="entry name" value="GntR_C"/>
</dbReference>
<dbReference type="Proteomes" id="UP000198599">
    <property type="component" value="Unassembled WGS sequence"/>
</dbReference>
<dbReference type="GO" id="GO:0003700">
    <property type="term" value="F:DNA-binding transcription factor activity"/>
    <property type="evidence" value="ECO:0007669"/>
    <property type="project" value="InterPro"/>
</dbReference>
<dbReference type="STRING" id="1005928.SAMN04487859_1174"/>
<dbReference type="InterPro" id="IPR036388">
    <property type="entry name" value="WH-like_DNA-bd_sf"/>
</dbReference>
<evidence type="ECO:0000256" key="2">
    <source>
        <dbReference type="ARBA" id="ARBA00023125"/>
    </source>
</evidence>
<dbReference type="SUPFAM" id="SSF46785">
    <property type="entry name" value="Winged helix' DNA-binding domain"/>
    <property type="match status" value="1"/>
</dbReference>
<dbReference type="PROSITE" id="PS50949">
    <property type="entry name" value="HTH_GNTR"/>
    <property type="match status" value="1"/>
</dbReference>
<dbReference type="GO" id="GO:0003677">
    <property type="term" value="F:DNA binding"/>
    <property type="evidence" value="ECO:0007669"/>
    <property type="project" value="UniProtKB-KW"/>
</dbReference>
<keyword evidence="3" id="KW-0804">Transcription</keyword>
<feature type="domain" description="HTH gntR-type" evidence="4">
    <location>
        <begin position="29"/>
        <end position="99"/>
    </location>
</feature>
<dbReference type="Pfam" id="PF00392">
    <property type="entry name" value="GntR"/>
    <property type="match status" value="1"/>
</dbReference>
<dbReference type="PANTHER" id="PTHR43537:SF49">
    <property type="entry name" value="TRANSCRIPTIONAL REGULATORY PROTEIN"/>
    <property type="match status" value="1"/>
</dbReference>
<organism evidence="5 6">
    <name type="scientific">Roseovarius lutimaris</name>
    <dbReference type="NCBI Taxonomy" id="1005928"/>
    <lineage>
        <taxon>Bacteria</taxon>
        <taxon>Pseudomonadati</taxon>
        <taxon>Pseudomonadota</taxon>
        <taxon>Alphaproteobacteria</taxon>
        <taxon>Rhodobacterales</taxon>
        <taxon>Roseobacteraceae</taxon>
        <taxon>Roseovarius</taxon>
    </lineage>
</organism>
<dbReference type="CDD" id="cd07377">
    <property type="entry name" value="WHTH_GntR"/>
    <property type="match status" value="1"/>
</dbReference>
<dbReference type="InterPro" id="IPR036390">
    <property type="entry name" value="WH_DNA-bd_sf"/>
</dbReference>
<evidence type="ECO:0000259" key="4">
    <source>
        <dbReference type="PROSITE" id="PS50949"/>
    </source>
</evidence>
<dbReference type="AlphaFoldDB" id="A0A1I5ERY1"/>
<sequence>MVYHKSVGFAPLLGKLEKTMKLRPIVTNFTLKDHVYERLREAITAVDIYSADADLRLDERTLADQLKVSRTPLRDAIARLEAEGLVSVVPRKGVFLLRKSLDEILEMIVAWAALESMAARMATVHASDAEIASLRKIASKHNDKLSLTRISEYSDDNIKFHLRILEVSHCSLLKTMAEALFLHMRAVRLRAMGEADRINRSVVDHAEIIEALEARDADDAAEKVREHTMRLHEHVRKTWTRLELAQKTNVETALGA</sequence>
<dbReference type="InterPro" id="IPR008920">
    <property type="entry name" value="TF_FadR/GntR_C"/>
</dbReference>
<dbReference type="PRINTS" id="PR00035">
    <property type="entry name" value="HTHGNTR"/>
</dbReference>
<keyword evidence="1" id="KW-0805">Transcription regulation</keyword>
<dbReference type="InterPro" id="IPR000524">
    <property type="entry name" value="Tscrpt_reg_HTH_GntR"/>
</dbReference>
<gene>
    <name evidence="5" type="ORF">SAMN04487859_1174</name>
</gene>
<dbReference type="PANTHER" id="PTHR43537">
    <property type="entry name" value="TRANSCRIPTIONAL REGULATOR, GNTR FAMILY"/>
    <property type="match status" value="1"/>
</dbReference>
<accession>A0A1I5ERY1</accession>